<dbReference type="PROSITE" id="PS51189">
    <property type="entry name" value="FAT"/>
    <property type="match status" value="1"/>
</dbReference>
<keyword evidence="6 10" id="KW-0418">Kinase</keyword>
<evidence type="ECO:0000256" key="3">
    <source>
        <dbReference type="ARBA" id="ARBA00022679"/>
    </source>
</evidence>
<dbReference type="InterPro" id="IPR050517">
    <property type="entry name" value="DDR_Repair_Kinase"/>
</dbReference>
<evidence type="ECO:0000256" key="11">
    <source>
        <dbReference type="SAM" id="MobiDB-lite"/>
    </source>
</evidence>
<evidence type="ECO:0000313" key="15">
    <source>
        <dbReference type="EMBL" id="KAK7207289.1"/>
    </source>
</evidence>
<dbReference type="SMART" id="SM01346">
    <property type="entry name" value="DUF3385"/>
    <property type="match status" value="1"/>
</dbReference>
<dbReference type="Gene3D" id="1.20.120.150">
    <property type="entry name" value="FKBP12-rapamycin binding domain"/>
    <property type="match status" value="1"/>
</dbReference>
<keyword evidence="5 10" id="KW-0547">Nucleotide-binding</keyword>
<name>A0ABR1FBR0_9ASCO</name>
<evidence type="ECO:0000256" key="6">
    <source>
        <dbReference type="ARBA" id="ARBA00022777"/>
    </source>
</evidence>
<dbReference type="InterPro" id="IPR036940">
    <property type="entry name" value="PI3/4_kinase_cat_sf"/>
</dbReference>
<evidence type="ECO:0000256" key="7">
    <source>
        <dbReference type="ARBA" id="ARBA00022840"/>
    </source>
</evidence>
<dbReference type="Pfam" id="PF23593">
    <property type="entry name" value="HEAT_ATR"/>
    <property type="match status" value="1"/>
</dbReference>
<keyword evidence="16" id="KW-1185">Reference proteome</keyword>
<gene>
    <name evidence="15" type="ORF">BZA70DRAFT_8537</name>
</gene>
<dbReference type="SMART" id="SM01345">
    <property type="entry name" value="Rapamycin_bind"/>
    <property type="match status" value="1"/>
</dbReference>
<sequence>MDNAALNHIFTDLRSKSPDVRNRAADELRDHLSTVVRELPIDQFTRYNNDVNRRIFELIHSTDTNDKFGGIAAIDRLIDFDGTEENATKISRFANYLRIVIPSNDVEAMRVAAKALGKLAIPGGTLTLDFVEFEVKRALEWLQSDRQESRRQAAMLIITELAANSPTILYAYVPQILDVIWVALRDPKVTVRIDAADALRACLKIMYQRDNQMRQQWYERIYAEAQLGFTKIGTADAIHGSLLVYRELFEQAGMFMHRNYSNVCDTVLRYKDHRDSLVRRTVLAMMPTLASYNPTAFADKYMHPCMLHLLGQLKKDRERNQVFQSIGKIAGAVHSSMGPYLDAILTNIKEGLSQKGRAKKEQEKAIFECISMLAAAVGQALTKNLNLDILDLIFACGLSEHLRKTLVDLAKYIRPLLPTIQERLITIISFSLSGRPFRVPGSPESNLPMLPDAAREYRENMLSKDGPAGSSDMKDSDLIALSMRILGTFDFTGYTFNEFVRNCVIMYLEDENPEVRKATALASCSLFLKDPICFQTSAHAIRVVGDVLEKLLSVAISDPVADIRFEVLSSFDTRFDSHLSQADNVRLLFTALNDEVFAVRQVAISIIGRLTNINPAYVMPPLRKTLIQLLTELEYSTSSRSRECSAKLLAILVRSTKGLIKPYVNPMIKVLLPKASDSSTATAASVISALGELARVGGEDLIPYIPDLMPLILDVLQDQSSPLKRDAALRTLGQLANSSGYVIDPLIDYPQLLGVLVSILRSEQSSMIRCETVRLIGILGALDPYKHQMVERGGLGKRAGEQDVTSSDVSTIMFNLTPQTPPSGTDEYYASVVIKILLNILRDPSLGTHHTAVVQAIMYIFKTLGVKCVPFLGEIIPVFLQVMRSCSHSILDFYFQQLGIMVTIVRQHIRNFLPDIFALIKEFFNQSSGLQITILSLVESISRAMEGDFKMYMQQLMPLMLPIVDTDRSAMRTSTQKVLHAFVVFGSNVEEYIHLILPSVVRLFENAPPVLEIAAMETVGQMCKNVNMADMVSRIMHPTLRVLGTTANEEVRKAAIELVTSLIYYLRDDTAVFIPVINKVVVANKIYHAQYELLVNRMIKKEPFPQKLDTDSDRKYALSGIDEVSEAKPPSKKLPVNQEHLKAAWEASQKSTRDDWQEWVRRLSVELLKESPSHALRACASLAGVYYPLAKDLFNVSFVSCWTELYEQNQDELVRSIETALMSPKIPPEILQTLLNLAEFMEHDDKALPMDIRTLGQFATRCHAYAKALHYKELEFIQEPTTPTIESLISINNQLQQNDAAVGILKHAQLHNDLQLKETWYEKLQRWEDALEAYNRREKDEPDSLEITMGRMRCLHALGEWDLLSQLAHDKWQNSPTEIRRSIAPLAAAAAWGLGQWERMDAYISVMKTESPDRSFFRAILSLHRNLFDEATIHIGKARDLLITELSALVSESYNRAYGVVVRVQMLSELEEIITYKMAANDPEQQRVLRKTWARRLKGCQRNVDIWQRMLKVRALVVKPRQDMEMWIKFANLCRKSGRMGLAEKSLNSLVDHPEPSDATNLSGTSYAGRAPPQVVYAQLKYMWAAGNQHDALNNLCDFTAKMSQNLGLNTTELMMKPLPTELVISASNVQLGSLFVNGNNGQQQQPTAGSQAMLMNGHAQPSGAVVAAASQAQANGASAANSANAKKRIEEYTKLLARCFLKQGEWQIALQPQWHHENSHSILRSYLLATYFDKGWYKAWHNWALANFEVVTANDKADTKDRSDYVSDELVEKYVLPAIQGFFKSIYLSSGNSLQDTLRLLTLWFRYGGLPEPAKAMNEGFTTVSIDTWLEVIPQLIARIHQPNMVVRKSLHSLISDLGRTHPQALVYPLTVAIKSDSVTRQKAAMAIMDKMRAHSATLVKQAEIVIQELIRVAVLWHEQWHEGLEDASRLFFGDHNIEKMFATLEPLHKMLENGPQTLREISFHQAFGRDLREAYEWVLSFKRTNDMTHLNQAWDVYYNVFRRITRQLPQLNTLDLQYVSPNLLECNDLELAMPGTYESGKPIIRIMSFDPTFTVITSKQRPRKLSIRGSDGVDYQYVLKGHEDIRQDSLVMQLFGLVNTLLAADSECFKRHLSIQQYPAIPLSPKSGLLGWVKNSDTFHVLIREYRDNRKILLNIEHRIMLQMAPDYDHLTLIQKVEVFMYALDNTTGQDLYRVLWLKSRSSEAWLDRRTTYTRSLAVMSMVGYILGLGDRHPSNLMMDRNTGKVVHIDFGDCFEAAILREKYPEKVPFRLTRMLTYAMEVSGIEGSFRITCENVMRVLRDNKESLMAILEAFAHDPLINWGFNLPQPERPSQGAVITPQGSQQQQQQQQHHHQQQQQQQQQQQYHGSVADGEISASRAAAAATMMGTNTQAAPMNKDRRNSMLVSPSSGLDRRRPQIDEEEVVNLELQNNLDSRNQRATVVLKRISDKLTGNDFKHPKELDVPHQVDKLIQQATSIENLCQHFIGWCSFCKFYPIYYSLSDFLSGWGWSWGYS</sequence>
<comment type="catalytic activity">
    <reaction evidence="9">
        <text>L-seryl-[protein] + ATP = O-phospho-L-seryl-[protein] + ADP + H(+)</text>
        <dbReference type="Rhea" id="RHEA:17989"/>
        <dbReference type="Rhea" id="RHEA-COMP:9863"/>
        <dbReference type="Rhea" id="RHEA-COMP:11604"/>
        <dbReference type="ChEBI" id="CHEBI:15378"/>
        <dbReference type="ChEBI" id="CHEBI:29999"/>
        <dbReference type="ChEBI" id="CHEBI:30616"/>
        <dbReference type="ChEBI" id="CHEBI:83421"/>
        <dbReference type="ChEBI" id="CHEBI:456216"/>
        <dbReference type="EC" id="2.7.11.1"/>
    </reaction>
</comment>
<dbReference type="InterPro" id="IPR014009">
    <property type="entry name" value="PIK_FAT"/>
</dbReference>
<dbReference type="RefSeq" id="XP_064770322.1">
    <property type="nucleotide sequence ID" value="XM_064915474.1"/>
</dbReference>
<dbReference type="InterPro" id="IPR036738">
    <property type="entry name" value="FRB_sf"/>
</dbReference>
<dbReference type="InterPro" id="IPR011990">
    <property type="entry name" value="TPR-like_helical_dom_sf"/>
</dbReference>
<evidence type="ECO:0000259" key="12">
    <source>
        <dbReference type="PROSITE" id="PS50290"/>
    </source>
</evidence>
<dbReference type="Gene3D" id="1.25.40.10">
    <property type="entry name" value="Tetratricopeptide repeat domain"/>
    <property type="match status" value="1"/>
</dbReference>
<feature type="domain" description="FATC" evidence="14">
    <location>
        <begin position="2462"/>
        <end position="2494"/>
    </location>
</feature>
<accession>A0ABR1FBR0</accession>
<dbReference type="Pfam" id="PF08771">
    <property type="entry name" value="FRB_dom"/>
    <property type="match status" value="1"/>
</dbReference>
<dbReference type="Proteomes" id="UP001498771">
    <property type="component" value="Unassembled WGS sequence"/>
</dbReference>
<feature type="domain" description="PI3K/PI4K catalytic" evidence="12">
    <location>
        <begin position="2051"/>
        <end position="2373"/>
    </location>
</feature>
<comment type="caution">
    <text evidence="15">The sequence shown here is derived from an EMBL/GenBank/DDBJ whole genome shotgun (WGS) entry which is preliminary data.</text>
</comment>
<proteinExistence type="inferred from homology"/>
<organism evidence="15 16">
    <name type="scientific">Myxozyma melibiosi</name>
    <dbReference type="NCBI Taxonomy" id="54550"/>
    <lineage>
        <taxon>Eukaryota</taxon>
        <taxon>Fungi</taxon>
        <taxon>Dikarya</taxon>
        <taxon>Ascomycota</taxon>
        <taxon>Saccharomycotina</taxon>
        <taxon>Lipomycetes</taxon>
        <taxon>Lipomycetales</taxon>
        <taxon>Lipomycetaceae</taxon>
        <taxon>Myxozyma</taxon>
    </lineage>
</organism>
<dbReference type="PROSITE" id="PS50290">
    <property type="entry name" value="PI3_4_KINASE_3"/>
    <property type="match status" value="1"/>
</dbReference>
<dbReference type="Gene3D" id="3.30.1010.10">
    <property type="entry name" value="Phosphatidylinositol 3-kinase Catalytic Subunit, Chain A, domain 4"/>
    <property type="match status" value="1"/>
</dbReference>
<dbReference type="InterPro" id="IPR003151">
    <property type="entry name" value="PIK-rel_kinase_FAT"/>
</dbReference>
<evidence type="ECO:0000256" key="4">
    <source>
        <dbReference type="ARBA" id="ARBA00022737"/>
    </source>
</evidence>
<dbReference type="SMART" id="SM00146">
    <property type="entry name" value="PI3Kc"/>
    <property type="match status" value="1"/>
</dbReference>
<dbReference type="InterPro" id="IPR003152">
    <property type="entry name" value="FATC_dom"/>
</dbReference>
<dbReference type="SUPFAM" id="SSF47212">
    <property type="entry name" value="FKBP12-rapamycin-binding domain of FKBP-rapamycin-associated protein (FRAP)"/>
    <property type="match status" value="1"/>
</dbReference>
<dbReference type="Pfam" id="PF02260">
    <property type="entry name" value="FATC"/>
    <property type="match status" value="1"/>
</dbReference>
<dbReference type="InterPro" id="IPR024585">
    <property type="entry name" value="mTOR_dom"/>
</dbReference>
<dbReference type="InterPro" id="IPR057564">
    <property type="entry name" value="HEAT_ATR"/>
</dbReference>
<keyword evidence="3 10" id="KW-0808">Transferase</keyword>
<evidence type="ECO:0000256" key="1">
    <source>
        <dbReference type="ARBA" id="ARBA00011031"/>
    </source>
</evidence>
<dbReference type="Pfam" id="PF02259">
    <property type="entry name" value="FAT"/>
    <property type="match status" value="1"/>
</dbReference>
<dbReference type="InterPro" id="IPR011989">
    <property type="entry name" value="ARM-like"/>
</dbReference>
<keyword evidence="4" id="KW-0677">Repeat</keyword>
<dbReference type="SUPFAM" id="SSF56112">
    <property type="entry name" value="Protein kinase-like (PK-like)"/>
    <property type="match status" value="1"/>
</dbReference>
<evidence type="ECO:0000256" key="8">
    <source>
        <dbReference type="ARBA" id="ARBA00047899"/>
    </source>
</evidence>
<dbReference type="PANTHER" id="PTHR11139">
    <property type="entry name" value="ATAXIA TELANGIECTASIA MUTATED ATM -RELATED"/>
    <property type="match status" value="1"/>
</dbReference>
<feature type="compositionally biased region" description="Low complexity" evidence="11">
    <location>
        <begin position="2346"/>
        <end position="2367"/>
    </location>
</feature>
<evidence type="ECO:0000256" key="10">
    <source>
        <dbReference type="RuleBase" id="RU364109"/>
    </source>
</evidence>
<dbReference type="Pfam" id="PF13513">
    <property type="entry name" value="HEAT_EZ"/>
    <property type="match status" value="1"/>
</dbReference>
<keyword evidence="7 10" id="KW-0067">ATP-binding</keyword>
<dbReference type="Gene3D" id="1.25.10.10">
    <property type="entry name" value="Leucine-rich Repeat Variant"/>
    <property type="match status" value="4"/>
</dbReference>
<comment type="catalytic activity">
    <reaction evidence="8 10">
        <text>L-threonyl-[protein] + ATP = O-phospho-L-threonyl-[protein] + ADP + H(+)</text>
        <dbReference type="Rhea" id="RHEA:46608"/>
        <dbReference type="Rhea" id="RHEA-COMP:11060"/>
        <dbReference type="Rhea" id="RHEA-COMP:11605"/>
        <dbReference type="ChEBI" id="CHEBI:15378"/>
        <dbReference type="ChEBI" id="CHEBI:30013"/>
        <dbReference type="ChEBI" id="CHEBI:30616"/>
        <dbReference type="ChEBI" id="CHEBI:61977"/>
        <dbReference type="ChEBI" id="CHEBI:456216"/>
        <dbReference type="EC" id="2.7.11.1"/>
    </reaction>
</comment>
<dbReference type="PANTHER" id="PTHR11139:SF9">
    <property type="entry name" value="SERINE_THREONINE-PROTEIN KINASE MTOR"/>
    <property type="match status" value="1"/>
</dbReference>
<keyword evidence="2 10" id="KW-0723">Serine/threonine-protein kinase</keyword>
<dbReference type="EC" id="2.7.11.1" evidence="10"/>
<evidence type="ECO:0000256" key="2">
    <source>
        <dbReference type="ARBA" id="ARBA00022527"/>
    </source>
</evidence>
<evidence type="ECO:0000259" key="14">
    <source>
        <dbReference type="PROSITE" id="PS51190"/>
    </source>
</evidence>
<feature type="region of interest" description="Disordered" evidence="11">
    <location>
        <begin position="2392"/>
        <end position="2418"/>
    </location>
</feature>
<dbReference type="Gene3D" id="1.10.1070.11">
    <property type="entry name" value="Phosphatidylinositol 3-/4-kinase, catalytic domain"/>
    <property type="match status" value="1"/>
</dbReference>
<reference evidence="15 16" key="1">
    <citation type="submission" date="2024-03" db="EMBL/GenBank/DDBJ databases">
        <title>Genome-scale model development and genomic sequencing of the oleaginous clade Lipomyces.</title>
        <authorList>
            <consortium name="Lawrence Berkeley National Laboratory"/>
            <person name="Czajka J.J."/>
            <person name="Han Y."/>
            <person name="Kim J."/>
            <person name="Mondo S.J."/>
            <person name="Hofstad B.A."/>
            <person name="Robles A."/>
            <person name="Haridas S."/>
            <person name="Riley R."/>
            <person name="LaButti K."/>
            <person name="Pangilinan J."/>
            <person name="Andreopoulos W."/>
            <person name="Lipzen A."/>
            <person name="Yan J."/>
            <person name="Wang M."/>
            <person name="Ng V."/>
            <person name="Grigoriev I.V."/>
            <person name="Spatafora J.W."/>
            <person name="Magnuson J.K."/>
            <person name="Baker S.E."/>
            <person name="Pomraning K.R."/>
        </authorList>
    </citation>
    <scope>NUCLEOTIDE SEQUENCE [LARGE SCALE GENOMIC DNA]</scope>
    <source>
        <strain evidence="15 16">Phaff 52-87</strain>
    </source>
</reference>
<evidence type="ECO:0000259" key="13">
    <source>
        <dbReference type="PROSITE" id="PS51189"/>
    </source>
</evidence>
<dbReference type="InterPro" id="IPR016024">
    <property type="entry name" value="ARM-type_fold"/>
</dbReference>
<dbReference type="EMBL" id="JBBJBU010000001">
    <property type="protein sequence ID" value="KAK7207289.1"/>
    <property type="molecule type" value="Genomic_DNA"/>
</dbReference>
<dbReference type="InterPro" id="IPR009076">
    <property type="entry name" value="FRB_dom"/>
</dbReference>
<comment type="similarity">
    <text evidence="1 10">Belongs to the PI3/PI4-kinase family.</text>
</comment>
<dbReference type="SMART" id="SM01343">
    <property type="entry name" value="FATC"/>
    <property type="match status" value="1"/>
</dbReference>
<dbReference type="PROSITE" id="PS00916">
    <property type="entry name" value="PI3_4_KINASE_2"/>
    <property type="match status" value="1"/>
</dbReference>
<dbReference type="Pfam" id="PF00454">
    <property type="entry name" value="PI3_PI4_kinase"/>
    <property type="match status" value="1"/>
</dbReference>
<evidence type="ECO:0000256" key="9">
    <source>
        <dbReference type="ARBA" id="ARBA00048679"/>
    </source>
</evidence>
<dbReference type="InterPro" id="IPR011009">
    <property type="entry name" value="Kinase-like_dom_sf"/>
</dbReference>
<dbReference type="InterPro" id="IPR026683">
    <property type="entry name" value="TOR_cat"/>
</dbReference>
<dbReference type="PROSITE" id="PS00915">
    <property type="entry name" value="PI3_4_KINASE_1"/>
    <property type="match status" value="1"/>
</dbReference>
<evidence type="ECO:0000313" key="16">
    <source>
        <dbReference type="Proteomes" id="UP001498771"/>
    </source>
</evidence>
<dbReference type="Pfam" id="PF11865">
    <property type="entry name" value="mTOR_dom"/>
    <property type="match status" value="1"/>
</dbReference>
<dbReference type="CDD" id="cd05169">
    <property type="entry name" value="PIKKc_TOR"/>
    <property type="match status" value="1"/>
</dbReference>
<dbReference type="PROSITE" id="PS51190">
    <property type="entry name" value="FATC"/>
    <property type="match status" value="1"/>
</dbReference>
<evidence type="ECO:0000256" key="5">
    <source>
        <dbReference type="ARBA" id="ARBA00022741"/>
    </source>
</evidence>
<protein>
    <recommendedName>
        <fullName evidence="10">Serine/threonine-protein kinase TOR</fullName>
        <ecNumber evidence="10">2.7.11.1</ecNumber>
    </recommendedName>
</protein>
<feature type="region of interest" description="Disordered" evidence="11">
    <location>
        <begin position="2332"/>
        <end position="2374"/>
    </location>
</feature>
<dbReference type="SUPFAM" id="SSF48371">
    <property type="entry name" value="ARM repeat"/>
    <property type="match status" value="1"/>
</dbReference>
<dbReference type="InterPro" id="IPR000403">
    <property type="entry name" value="PI3/4_kinase_cat_dom"/>
</dbReference>
<dbReference type="GeneID" id="90040986"/>
<dbReference type="InterPro" id="IPR018936">
    <property type="entry name" value="PI3/4_kinase_CS"/>
</dbReference>
<feature type="domain" description="FAT" evidence="13">
    <location>
        <begin position="1254"/>
        <end position="1877"/>
    </location>
</feature>